<organism evidence="1 2">
    <name type="scientific">Quercus suber</name>
    <name type="common">Cork oak</name>
    <dbReference type="NCBI Taxonomy" id="58331"/>
    <lineage>
        <taxon>Eukaryota</taxon>
        <taxon>Viridiplantae</taxon>
        <taxon>Streptophyta</taxon>
        <taxon>Embryophyta</taxon>
        <taxon>Tracheophyta</taxon>
        <taxon>Spermatophyta</taxon>
        <taxon>Magnoliopsida</taxon>
        <taxon>eudicotyledons</taxon>
        <taxon>Gunneridae</taxon>
        <taxon>Pentapetalae</taxon>
        <taxon>rosids</taxon>
        <taxon>fabids</taxon>
        <taxon>Fagales</taxon>
        <taxon>Fagaceae</taxon>
        <taxon>Quercus</taxon>
    </lineage>
</organism>
<feature type="non-terminal residue" evidence="1">
    <location>
        <position position="63"/>
    </location>
</feature>
<dbReference type="AlphaFoldDB" id="A0AAW0KU78"/>
<sequence length="63" mass="7397">MLIIWQCLKVQRFMTWLTQESSTHMQLLDGSSFEEKLSLVKNIPTRAQVEVQSWEPFKNISAL</sequence>
<evidence type="ECO:0000313" key="1">
    <source>
        <dbReference type="EMBL" id="KAK7842228.1"/>
    </source>
</evidence>
<name>A0AAW0KU78_QUESU</name>
<reference evidence="1 2" key="1">
    <citation type="journal article" date="2018" name="Sci. Data">
        <title>The draft genome sequence of cork oak.</title>
        <authorList>
            <person name="Ramos A.M."/>
            <person name="Usie A."/>
            <person name="Barbosa P."/>
            <person name="Barros P.M."/>
            <person name="Capote T."/>
            <person name="Chaves I."/>
            <person name="Simoes F."/>
            <person name="Abreu I."/>
            <person name="Carrasquinho I."/>
            <person name="Faro C."/>
            <person name="Guimaraes J.B."/>
            <person name="Mendonca D."/>
            <person name="Nobrega F."/>
            <person name="Rodrigues L."/>
            <person name="Saibo N.J.M."/>
            <person name="Varela M.C."/>
            <person name="Egas C."/>
            <person name="Matos J."/>
            <person name="Miguel C.M."/>
            <person name="Oliveira M.M."/>
            <person name="Ricardo C.P."/>
            <person name="Goncalves S."/>
        </authorList>
    </citation>
    <scope>NUCLEOTIDE SEQUENCE [LARGE SCALE GENOMIC DNA]</scope>
    <source>
        <strain evidence="2">cv. HL8</strain>
    </source>
</reference>
<dbReference type="Proteomes" id="UP000237347">
    <property type="component" value="Unassembled WGS sequence"/>
</dbReference>
<gene>
    <name evidence="1" type="ORF">CFP56_014170</name>
</gene>
<accession>A0AAW0KU78</accession>
<comment type="caution">
    <text evidence="1">The sequence shown here is derived from an EMBL/GenBank/DDBJ whole genome shotgun (WGS) entry which is preliminary data.</text>
</comment>
<dbReference type="EMBL" id="PKMF04000224">
    <property type="protein sequence ID" value="KAK7842228.1"/>
    <property type="molecule type" value="Genomic_DNA"/>
</dbReference>
<keyword evidence="2" id="KW-1185">Reference proteome</keyword>
<protein>
    <submittedName>
        <fullName evidence="1">Uncharacterized protein</fullName>
    </submittedName>
</protein>
<proteinExistence type="predicted"/>
<evidence type="ECO:0000313" key="2">
    <source>
        <dbReference type="Proteomes" id="UP000237347"/>
    </source>
</evidence>